<accession>A0A8H3W515</accession>
<name>A0A8H3W515_9PEZI</name>
<evidence type="ECO:0000313" key="2">
    <source>
        <dbReference type="Proteomes" id="UP000434172"/>
    </source>
</evidence>
<sequence>MAVGGCWGAPALASEHPKSLLVGVQRAESLQVHWRADCACEPPAPSKQVCESDDTSPVQSSPVGTWDAAMDALDEMRCDLACPPSPLQGKWGKGPPHVPAMSMFFPSIHPSIHEPMSICPPSRLCPPSSQPALVGGRARLRRTGHWKHKSSALL</sequence>
<evidence type="ECO:0000313" key="1">
    <source>
        <dbReference type="EMBL" id="KAF0320629.1"/>
    </source>
</evidence>
<keyword evidence="2" id="KW-1185">Reference proteome</keyword>
<reference evidence="1 2" key="1">
    <citation type="submission" date="2019-12" db="EMBL/GenBank/DDBJ databases">
        <title>A genome sequence resource for the geographically widespread anthracnose pathogen Colletotrichum asianum.</title>
        <authorList>
            <person name="Meng Y."/>
        </authorList>
    </citation>
    <scope>NUCLEOTIDE SEQUENCE [LARGE SCALE GENOMIC DNA]</scope>
    <source>
        <strain evidence="1 2">ICMP 18580</strain>
    </source>
</reference>
<dbReference type="EMBL" id="WOWK01000081">
    <property type="protein sequence ID" value="KAF0320629.1"/>
    <property type="molecule type" value="Genomic_DNA"/>
</dbReference>
<comment type="caution">
    <text evidence="1">The sequence shown here is derived from an EMBL/GenBank/DDBJ whole genome shotgun (WGS) entry which is preliminary data.</text>
</comment>
<protein>
    <submittedName>
        <fullName evidence="1">Uncharacterized protein</fullName>
    </submittedName>
</protein>
<dbReference type="AlphaFoldDB" id="A0A8H3W515"/>
<gene>
    <name evidence="1" type="ORF">GQ607_012210</name>
</gene>
<proteinExistence type="predicted"/>
<organism evidence="1 2">
    <name type="scientific">Colletotrichum asianum</name>
    <dbReference type="NCBI Taxonomy" id="702518"/>
    <lineage>
        <taxon>Eukaryota</taxon>
        <taxon>Fungi</taxon>
        <taxon>Dikarya</taxon>
        <taxon>Ascomycota</taxon>
        <taxon>Pezizomycotina</taxon>
        <taxon>Sordariomycetes</taxon>
        <taxon>Hypocreomycetidae</taxon>
        <taxon>Glomerellales</taxon>
        <taxon>Glomerellaceae</taxon>
        <taxon>Colletotrichum</taxon>
        <taxon>Colletotrichum gloeosporioides species complex</taxon>
    </lineage>
</organism>
<dbReference type="Proteomes" id="UP000434172">
    <property type="component" value="Unassembled WGS sequence"/>
</dbReference>